<dbReference type="AlphaFoldDB" id="A0A2A4YV48"/>
<proteinExistence type="predicted"/>
<keyword evidence="2" id="KW-0067">ATP-binding</keyword>
<dbReference type="InterPro" id="IPR043129">
    <property type="entry name" value="ATPase_NBD"/>
</dbReference>
<dbReference type="PANTHER" id="PTHR19375">
    <property type="entry name" value="HEAT SHOCK PROTEIN 70KDA"/>
    <property type="match status" value="1"/>
</dbReference>
<comment type="caution">
    <text evidence="3">The sequence shown here is derived from an EMBL/GenBank/DDBJ whole genome shotgun (WGS) entry which is preliminary data.</text>
</comment>
<reference key="1">
    <citation type="submission" date="2017-08" db="EMBL/GenBank/DDBJ databases">
        <title>A dynamic microbial community with high functional redundancy inhabits the cold, oxic subseafloor aquifer.</title>
        <authorList>
            <person name="Tully B.J."/>
            <person name="Wheat C.G."/>
            <person name="Glazer B.T."/>
            <person name="Huber J.A."/>
        </authorList>
    </citation>
    <scope>NUCLEOTIDE SEQUENCE [LARGE SCALE GENOMIC DNA]</scope>
</reference>
<dbReference type="PRINTS" id="PR00301">
    <property type="entry name" value="HEATSHOCK70"/>
</dbReference>
<dbReference type="GO" id="GO:0005524">
    <property type="term" value="F:ATP binding"/>
    <property type="evidence" value="ECO:0007669"/>
    <property type="project" value="UniProtKB-KW"/>
</dbReference>
<dbReference type="EMBL" id="NVUS01000020">
    <property type="protein sequence ID" value="PCI98634.1"/>
    <property type="molecule type" value="Genomic_DNA"/>
</dbReference>
<evidence type="ECO:0000313" key="3">
    <source>
        <dbReference type="EMBL" id="PCI98634.1"/>
    </source>
</evidence>
<gene>
    <name evidence="3" type="ORF">COB13_13315</name>
</gene>
<dbReference type="Gene3D" id="3.30.420.40">
    <property type="match status" value="4"/>
</dbReference>
<dbReference type="Pfam" id="PF00012">
    <property type="entry name" value="HSP70"/>
    <property type="match status" value="2"/>
</dbReference>
<accession>A0A2A4YV48</accession>
<name>A0A2A4YV48_9PROT</name>
<dbReference type="InterPro" id="IPR013126">
    <property type="entry name" value="Hsp_70_fam"/>
</dbReference>
<reference evidence="3" key="2">
    <citation type="journal article" date="2018" name="ISME J.">
        <title>A dynamic microbial community with high functional redundancy inhabits the cold, oxic subseafloor aquifer.</title>
        <authorList>
            <person name="Tully B.J."/>
            <person name="Wheat C.G."/>
            <person name="Glazer B.T."/>
            <person name="Huber J.A."/>
        </authorList>
    </citation>
    <scope>NUCLEOTIDE SEQUENCE</scope>
    <source>
        <strain evidence="3">NORP83</strain>
    </source>
</reference>
<evidence type="ECO:0000256" key="1">
    <source>
        <dbReference type="ARBA" id="ARBA00022741"/>
    </source>
</evidence>
<dbReference type="SUPFAM" id="SSF53067">
    <property type="entry name" value="Actin-like ATPase domain"/>
    <property type="match status" value="2"/>
</dbReference>
<evidence type="ECO:0000256" key="2">
    <source>
        <dbReference type="ARBA" id="ARBA00022840"/>
    </source>
</evidence>
<keyword evidence="1" id="KW-0547">Nucleotide-binding</keyword>
<dbReference type="GO" id="GO:0140662">
    <property type="term" value="F:ATP-dependent protein folding chaperone"/>
    <property type="evidence" value="ECO:0007669"/>
    <property type="project" value="InterPro"/>
</dbReference>
<protein>
    <submittedName>
        <fullName evidence="3">Hsp70 family protein</fullName>
    </submittedName>
</protein>
<organism evidence="3">
    <name type="scientific">OCS116 cluster bacterium</name>
    <dbReference type="NCBI Taxonomy" id="2030921"/>
    <lineage>
        <taxon>Bacteria</taxon>
        <taxon>Pseudomonadati</taxon>
        <taxon>Pseudomonadota</taxon>
        <taxon>Alphaproteobacteria</taxon>
        <taxon>OCS116 cluster</taxon>
    </lineage>
</organism>
<dbReference type="Gene3D" id="3.90.640.10">
    <property type="entry name" value="Actin, Chain A, domain 4"/>
    <property type="match status" value="1"/>
</dbReference>
<sequence length="415" mass="45407">MATLGIDFGTSNSAVATLVNGKIKRIQVEPDNDTLPTSVFFDFDDQIVQFGSVANQNLLNGSDGRYMRALKSVLGTGLMAERRMIIGKKFDFYDIISEFLSALKSRAEQSEGVVFDHAISGRPVYFHSDDAARNAKAEQDLRECYRRAGFKSVEFMFEPEAAALAAHASSRGDGGLGLIVDIGGGTSDYCLFETGKNSKINIVASHGVRLGGTNFDKVLNLEYFMPLLGRGAQIKKMMSEGVVTAPNSIFHDLATWEKIPFCYTPELKNTVRDLQRQAFEPELFKRLGRLIADRAGHELAFMAERAKITANQTEHGAAKIDLDLIDDGLYVGINQADLARIMSDLCQVIDRSVQDTLDNAGCKPEQVSEVIYVGGSSQMHMVQAVLRGIFPHAKFRLSGVFTAVVDGLALAIDNS</sequence>